<feature type="region of interest" description="Disordered" evidence="1">
    <location>
        <begin position="61"/>
        <end position="87"/>
    </location>
</feature>
<accession>A0ABY6B9N9</accession>
<evidence type="ECO:0000256" key="1">
    <source>
        <dbReference type="SAM" id="MobiDB-lite"/>
    </source>
</evidence>
<reference evidence="2" key="1">
    <citation type="submission" date="2022-09" db="EMBL/GenBank/DDBJ databases">
        <title>Tahibacter sp. nov., isolated from a fresh water.</title>
        <authorList>
            <person name="Baek J.H."/>
            <person name="Lee J.K."/>
            <person name="Kim J.M."/>
            <person name="Jeon C.O."/>
        </authorList>
    </citation>
    <scope>NUCLEOTIDE SEQUENCE</scope>
    <source>
        <strain evidence="2">W38</strain>
    </source>
</reference>
<dbReference type="RefSeq" id="WP_261693751.1">
    <property type="nucleotide sequence ID" value="NZ_CP104694.1"/>
</dbReference>
<evidence type="ECO:0000313" key="2">
    <source>
        <dbReference type="EMBL" id="UXI66771.1"/>
    </source>
</evidence>
<gene>
    <name evidence="2" type="ORF">N4264_18730</name>
</gene>
<name>A0ABY6B9N9_9GAMM</name>
<feature type="compositionally biased region" description="Basic and acidic residues" evidence="1">
    <location>
        <begin position="72"/>
        <end position="87"/>
    </location>
</feature>
<keyword evidence="3" id="KW-1185">Reference proteome</keyword>
<dbReference type="Proteomes" id="UP001064632">
    <property type="component" value="Chromosome"/>
</dbReference>
<evidence type="ECO:0000313" key="3">
    <source>
        <dbReference type="Proteomes" id="UP001064632"/>
    </source>
</evidence>
<organism evidence="2 3">
    <name type="scientific">Tahibacter amnicola</name>
    <dbReference type="NCBI Taxonomy" id="2976241"/>
    <lineage>
        <taxon>Bacteria</taxon>
        <taxon>Pseudomonadati</taxon>
        <taxon>Pseudomonadota</taxon>
        <taxon>Gammaproteobacteria</taxon>
        <taxon>Lysobacterales</taxon>
        <taxon>Rhodanobacteraceae</taxon>
        <taxon>Tahibacter</taxon>
    </lineage>
</organism>
<proteinExistence type="predicted"/>
<sequence>MFRDDGTATWVIGTPFEIGFSASPHGDGQIAVDLNGFTQGPLQGKTLYCLAQVTPETTLRLDCEPGSTADARPTDYDPKQTQEFRRP</sequence>
<protein>
    <submittedName>
        <fullName evidence="2">Uncharacterized protein</fullName>
    </submittedName>
</protein>
<dbReference type="EMBL" id="CP104694">
    <property type="protein sequence ID" value="UXI66771.1"/>
    <property type="molecule type" value="Genomic_DNA"/>
</dbReference>